<dbReference type="Gene3D" id="2.180.10.10">
    <property type="entry name" value="RHS repeat-associated core"/>
    <property type="match status" value="1"/>
</dbReference>
<proteinExistence type="predicted"/>
<feature type="compositionally biased region" description="Low complexity" evidence="1">
    <location>
        <begin position="16"/>
        <end position="28"/>
    </location>
</feature>
<evidence type="ECO:0008006" key="5">
    <source>
        <dbReference type="Google" id="ProtNLM"/>
    </source>
</evidence>
<dbReference type="EMBL" id="CADIKH010000016">
    <property type="protein sequence ID" value="CAB3760417.1"/>
    <property type="molecule type" value="Genomic_DNA"/>
</dbReference>
<keyword evidence="2" id="KW-1133">Transmembrane helix</keyword>
<feature type="transmembrane region" description="Helical" evidence="2">
    <location>
        <begin position="1550"/>
        <end position="1573"/>
    </location>
</feature>
<evidence type="ECO:0000313" key="3">
    <source>
        <dbReference type="EMBL" id="CAB3760417.1"/>
    </source>
</evidence>
<dbReference type="NCBIfam" id="TIGR03696">
    <property type="entry name" value="Rhs_assc_core"/>
    <property type="match status" value="1"/>
</dbReference>
<protein>
    <recommendedName>
        <fullName evidence="5">RHS repeat-associated core domain-containing protein</fullName>
    </recommendedName>
</protein>
<keyword evidence="4" id="KW-1185">Reference proteome</keyword>
<name>A0A6J5E358_9BURK</name>
<evidence type="ECO:0000313" key="4">
    <source>
        <dbReference type="Proteomes" id="UP000494363"/>
    </source>
</evidence>
<feature type="transmembrane region" description="Helical" evidence="2">
    <location>
        <begin position="1593"/>
        <end position="1612"/>
    </location>
</feature>
<keyword evidence="2" id="KW-0472">Membrane</keyword>
<evidence type="ECO:0000256" key="1">
    <source>
        <dbReference type="SAM" id="MobiDB-lite"/>
    </source>
</evidence>
<dbReference type="Proteomes" id="UP000494363">
    <property type="component" value="Unassembled WGS sequence"/>
</dbReference>
<organism evidence="3 4">
    <name type="scientific">Paraburkholderia humisilvae</name>
    <dbReference type="NCBI Taxonomy" id="627669"/>
    <lineage>
        <taxon>Bacteria</taxon>
        <taxon>Pseudomonadati</taxon>
        <taxon>Pseudomonadota</taxon>
        <taxon>Betaproteobacteria</taxon>
        <taxon>Burkholderiales</taxon>
        <taxon>Burkholderiaceae</taxon>
        <taxon>Paraburkholderia</taxon>
    </lineage>
</organism>
<accession>A0A6J5E358</accession>
<sequence length="1791" mass="196597">MKTVQKVADAGACQNTSQQAQTQQPPASRGSDNGDIFNQSDAISFWSFRRGEVDPRTGTFNYYIPIAKITGNARSGPSLELVLGYDHFSSVDEGFGLGWAPRLSKVTFDNSRLQLILTDGRVINLKQDPDTQAFTIDTIYINDLVLKKSTDPDGYQVRYKDGITETLTKIGIGYYVTEIIHESGYKLVLEYGGSYDRAALTRIYDESGTSLVDITRTDTTDETGSLKSRECAIELYKGNADYATKMTLAISDDGSTGLSLRTCSVALTDTENIQTLSFSYLSPSTTIGFRVISQVDSNFAGPATEQISYQERLKLPDGFPWTTFPVAISYVLSLTSAGTGQTKSEVHTYEYGDDTEEEEEDRDYNNFLGYQEDTEWNTAAIDNLYDRDATYHYETTETLNIDGTQTSTIVREYDKFHRLYSEETSIPDTAQIKGRKIRVDYYYPGETTLGYLALPPQYKLPNRILTTFSETTVVSPEEPKTSERKTDQYFSYDEYGNLLQEKLIGGFTVDYAYYAAAGVPDTCPPEPNGFVRFLNTSKKYKTSAADNCITTTRTYTSTSMKDGSTFTVPATEEEKRTIAKVESTDYKKTKFEYFNTESDTGTTRGRLKSTLLQLSRENGVTTSYTYTLSADGTQLDIWTTETGVDGNTLTGWRTISCLTGVPTEITDNFGVSTSLKYDKFGRVTSHKRAPGTSFERTVTYSYAFDATSKLHSRTTTEPSLNAVKVTTDALGNIVKEEVASQVARTAEYNTQGWLVTEHRYDYDVTAADSTAMAQLDLVDNYYYDGFGELTRVVYHDNRETRRHFNIGSAILTEYTNVPVKQAETDVVTIYNLTRTSHDPGTLLPLTVQDYSDDKKTLISTTTYTYDEFFRLQGTKVVDAATQKQMRVALAYDFFDRVSTATDYDNDQPARVRGMQYWEYGVEPRIASMSVDDVTVATRTFDGIGRITKVDRNPANPGQSVTDYTYSDGYVTPATETTPRGIAIAHDYCPELGGVPTSTKPPEGQDGSFAYKYNKDIVKLIEQTYTTGTVVETRTLRYDTNALLIGEVSTLKNADGTTDGYQNGFSRTPLGRLKSVSSSVTGRSPQNDAWYGYDSAGRVATIGFRSGGAQVLKVTMSYAGGELLKSATYTFGSDAEPTATFRLDLSYDSRMRLTTKTYLRKGEDGTFTQCASSELVYNGLDQVNEQRFGAAAVTTVLQNQYDYAGRLSGSTASDATTVYPKDTGGNDVSEYTFGYDNYNNITSWSTKLKETGDSTSVACSYDGKNVFEMTKQVITRGSESPRQVDLTYDASGNISSVAETDGIITTCTYDCYEKLRTQNRSKPTDGNWRPTTAYFEYNSQGKLRSEKMTIPKGETFDTVCPTAFAYCNGRFVASLRKQQASDTDAQFATYLSGASHVDAIQCSRGNATAGYTKSPQMLFSDPSGSVYGAADPAKGTEIVPKIYNPYGSLSAAFDTSYDPALFKGQRFDPMAWLYHLGDGMRSYDSSVLLRFLQYDTESPFGEGGLNPYAYCEGDPVTFADSSGNSKAWVIGPVVASIGLLLGMVSFGMGAWAVVGGALALTSGLAFTGGVVALGGGATGLASALVDDQETVDQLTLASTVLLGLSAVLQYLPLGVHMLGNKLAAWRFVDRVSTARALTARSQFNKYSGTDFTVSATRVQMPGVAGNVRLVATHGSPGVLQFPVRSNRAANGAWQYRAARVTPEDFATELNHLLASEFGDTDGPIFLIACGGTRAGAINNAQAVATFSNRTVSAFPSSTVVGLWRSPPNTQPITKFTTYGWRWFPKAMTFAPA</sequence>
<dbReference type="InterPro" id="IPR022385">
    <property type="entry name" value="Rhs_assc_core"/>
</dbReference>
<gene>
    <name evidence="3" type="ORF">LMG29542_03840</name>
</gene>
<feature type="transmembrane region" description="Helical" evidence="2">
    <location>
        <begin position="1526"/>
        <end position="1543"/>
    </location>
</feature>
<feature type="region of interest" description="Disordered" evidence="1">
    <location>
        <begin position="1"/>
        <end position="34"/>
    </location>
</feature>
<reference evidence="3 4" key="1">
    <citation type="submission" date="2020-04" db="EMBL/GenBank/DDBJ databases">
        <authorList>
            <person name="De Canck E."/>
        </authorList>
    </citation>
    <scope>NUCLEOTIDE SEQUENCE [LARGE SCALE GENOMIC DNA]</scope>
    <source>
        <strain evidence="3 4">LMG 29542</strain>
    </source>
</reference>
<evidence type="ECO:0000256" key="2">
    <source>
        <dbReference type="SAM" id="Phobius"/>
    </source>
</evidence>
<keyword evidence="2" id="KW-0812">Transmembrane</keyword>